<protein>
    <submittedName>
        <fullName evidence="3">ArsR family transcriptional regulator</fullName>
    </submittedName>
</protein>
<dbReference type="PANTHER" id="PTHR30319">
    <property type="entry name" value="PHENYLACETIC ACID REGULATOR-RELATED TRANSCRIPTIONAL REPRESSOR"/>
    <property type="match status" value="1"/>
</dbReference>
<sequence>MQALSTDGPPRASSFIVTIYGDVVEPRGGVLWMGTLIDCCAGHGISESLVRTAVSRLVGAGRLEGQRIGRKSYYRLSAAGRAEFRRASRILFAPPVPAEGWLIALPGEDAPLPDGWVRLAAPVAMAPGRKDISLPKAPVMAAQSISGVNDLPGFAARHWPLAEVAQTYQCFVARFRPVGDDARDVASGPADALALRLRLVDEFRHAALADPRLPPEALPPDWPAPEARDLFRRIYLALSPAADRHVGRHFADSRGLLAEMTGDTAQRYADLRE</sequence>
<dbReference type="PIRSF" id="PIRSF020623">
    <property type="entry name" value="PaaX"/>
    <property type="match status" value="1"/>
</dbReference>
<evidence type="ECO:0000259" key="2">
    <source>
        <dbReference type="Pfam" id="PF08223"/>
    </source>
</evidence>
<name>A0ABS6AG21_9RHOB</name>
<dbReference type="Pfam" id="PF07848">
    <property type="entry name" value="PaaX"/>
    <property type="match status" value="1"/>
</dbReference>
<dbReference type="InterPro" id="IPR012906">
    <property type="entry name" value="PaaX-like_N"/>
</dbReference>
<dbReference type="InterPro" id="IPR013225">
    <property type="entry name" value="PaaX_C"/>
</dbReference>
<feature type="domain" description="Transcriptional repressor PaaX-like N-terminal" evidence="1">
    <location>
        <begin position="11"/>
        <end position="80"/>
    </location>
</feature>
<dbReference type="Pfam" id="PF08223">
    <property type="entry name" value="PaaX_C"/>
    <property type="match status" value="1"/>
</dbReference>
<dbReference type="EMBL" id="JAHKNG010000005">
    <property type="protein sequence ID" value="MBU3029449.1"/>
    <property type="molecule type" value="Genomic_DNA"/>
</dbReference>
<accession>A0ABS6AG21</accession>
<dbReference type="InterPro" id="IPR011965">
    <property type="entry name" value="PaaX_trns_reg"/>
</dbReference>
<organism evidence="3 4">
    <name type="scientific">Paracoccus marinaquae</name>
    <dbReference type="NCBI Taxonomy" id="2841926"/>
    <lineage>
        <taxon>Bacteria</taxon>
        <taxon>Pseudomonadati</taxon>
        <taxon>Pseudomonadota</taxon>
        <taxon>Alphaproteobacteria</taxon>
        <taxon>Rhodobacterales</taxon>
        <taxon>Paracoccaceae</taxon>
        <taxon>Paracoccus</taxon>
    </lineage>
</organism>
<comment type="caution">
    <text evidence="3">The sequence shown here is derived from an EMBL/GenBank/DDBJ whole genome shotgun (WGS) entry which is preliminary data.</text>
</comment>
<reference evidence="3" key="1">
    <citation type="submission" date="2021-06" db="EMBL/GenBank/DDBJ databases">
        <title>Paracoccus bacterium XHP0099 sp. nov., isolated from the surface waters of the Yellow Sea.</title>
        <authorList>
            <person name="Xue H."/>
            <person name="Zhang D."/>
        </authorList>
    </citation>
    <scope>NUCLEOTIDE SEQUENCE</scope>
    <source>
        <strain evidence="3">XHP0099</strain>
    </source>
</reference>
<feature type="domain" description="Transcriptional repressor PaaX-like C-terminal" evidence="2">
    <location>
        <begin position="159"/>
        <end position="246"/>
    </location>
</feature>
<dbReference type="Proteomes" id="UP001166191">
    <property type="component" value="Unassembled WGS sequence"/>
</dbReference>
<gene>
    <name evidence="3" type="ORF">KNW02_04845</name>
</gene>
<evidence type="ECO:0000313" key="3">
    <source>
        <dbReference type="EMBL" id="MBU3029449.1"/>
    </source>
</evidence>
<keyword evidence="4" id="KW-1185">Reference proteome</keyword>
<proteinExistence type="predicted"/>
<dbReference type="PANTHER" id="PTHR30319:SF1">
    <property type="entry name" value="TRANSCRIPTIONAL REPRESSOR PAAX"/>
    <property type="match status" value="1"/>
</dbReference>
<dbReference type="RefSeq" id="WP_216032142.1">
    <property type="nucleotide sequence ID" value="NZ_JAHKNG010000005.1"/>
</dbReference>
<evidence type="ECO:0000259" key="1">
    <source>
        <dbReference type="Pfam" id="PF07848"/>
    </source>
</evidence>
<evidence type="ECO:0000313" key="4">
    <source>
        <dbReference type="Proteomes" id="UP001166191"/>
    </source>
</evidence>